<accession>A0AAN7E1V2</accession>
<dbReference type="InterPro" id="IPR053937">
    <property type="entry name" value="GOST_TM"/>
</dbReference>
<evidence type="ECO:0000256" key="1">
    <source>
        <dbReference type="ARBA" id="ARBA00004141"/>
    </source>
</evidence>
<keyword evidence="3" id="KW-0732">Signal</keyword>
<dbReference type="InterPro" id="IPR054103">
    <property type="entry name" value="CAND6-7_N"/>
</dbReference>
<feature type="transmembrane region" description="Helical" evidence="6">
    <location>
        <begin position="287"/>
        <end position="305"/>
    </location>
</feature>
<evidence type="ECO:0000313" key="9">
    <source>
        <dbReference type="EMBL" id="KAK4559970.1"/>
    </source>
</evidence>
<dbReference type="GO" id="GO:0005794">
    <property type="term" value="C:Golgi apparatus"/>
    <property type="evidence" value="ECO:0007669"/>
    <property type="project" value="TreeGrafter"/>
</dbReference>
<keyword evidence="5 6" id="KW-0472">Membrane</keyword>
<evidence type="ECO:0000256" key="6">
    <source>
        <dbReference type="SAM" id="Phobius"/>
    </source>
</evidence>
<dbReference type="GO" id="GO:0016020">
    <property type="term" value="C:membrane"/>
    <property type="evidence" value="ECO:0007669"/>
    <property type="project" value="UniProtKB-SubCell"/>
</dbReference>
<comment type="caution">
    <text evidence="9">The sequence shown here is derived from an EMBL/GenBank/DDBJ whole genome shotgun (WGS) entry which is preliminary data.</text>
</comment>
<feature type="transmembrane region" description="Helical" evidence="6">
    <location>
        <begin position="367"/>
        <end position="386"/>
    </location>
</feature>
<name>A0AAN7E1V2_QUERU</name>
<keyword evidence="2 6" id="KW-0812">Transmembrane</keyword>
<evidence type="ECO:0000259" key="8">
    <source>
        <dbReference type="Pfam" id="PF21904"/>
    </source>
</evidence>
<organism evidence="9 10">
    <name type="scientific">Quercus rubra</name>
    <name type="common">Northern red oak</name>
    <name type="synonym">Quercus borealis</name>
    <dbReference type="NCBI Taxonomy" id="3512"/>
    <lineage>
        <taxon>Eukaryota</taxon>
        <taxon>Viridiplantae</taxon>
        <taxon>Streptophyta</taxon>
        <taxon>Embryophyta</taxon>
        <taxon>Tracheophyta</taxon>
        <taxon>Spermatophyta</taxon>
        <taxon>Magnoliopsida</taxon>
        <taxon>eudicotyledons</taxon>
        <taxon>Gunneridae</taxon>
        <taxon>Pentapetalae</taxon>
        <taxon>rosids</taxon>
        <taxon>fabids</taxon>
        <taxon>Fagales</taxon>
        <taxon>Fagaceae</taxon>
        <taxon>Quercus</taxon>
    </lineage>
</organism>
<gene>
    <name evidence="9" type="ORF">RGQ29_008956</name>
</gene>
<feature type="transmembrane region" description="Helical" evidence="6">
    <location>
        <begin position="183"/>
        <end position="204"/>
    </location>
</feature>
<dbReference type="PANTHER" id="PTHR21229:SF21">
    <property type="entry name" value="OS04G0508600 PROTEIN"/>
    <property type="match status" value="1"/>
</dbReference>
<proteinExistence type="predicted"/>
<dbReference type="Pfam" id="PF21904">
    <property type="entry name" value="CAND6-7_N"/>
    <property type="match status" value="1"/>
</dbReference>
<evidence type="ECO:0000256" key="4">
    <source>
        <dbReference type="ARBA" id="ARBA00022989"/>
    </source>
</evidence>
<dbReference type="AlphaFoldDB" id="A0AAN7E1V2"/>
<keyword evidence="10" id="KW-1185">Reference proteome</keyword>
<protein>
    <submittedName>
        <fullName evidence="9">Uncharacterized protein</fullName>
    </submittedName>
</protein>
<feature type="transmembrane region" description="Helical" evidence="6">
    <location>
        <begin position="249"/>
        <end position="275"/>
    </location>
</feature>
<keyword evidence="4 6" id="KW-1133">Transmembrane helix</keyword>
<dbReference type="Proteomes" id="UP001324115">
    <property type="component" value="Unassembled WGS sequence"/>
</dbReference>
<evidence type="ECO:0000256" key="3">
    <source>
        <dbReference type="ARBA" id="ARBA00022729"/>
    </source>
</evidence>
<evidence type="ECO:0000313" key="10">
    <source>
        <dbReference type="Proteomes" id="UP001324115"/>
    </source>
</evidence>
<feature type="domain" description="CAND6/7 N-terminal" evidence="8">
    <location>
        <begin position="38"/>
        <end position="165"/>
    </location>
</feature>
<reference evidence="9 10" key="1">
    <citation type="journal article" date="2023" name="G3 (Bethesda)">
        <title>A haplotype-resolved chromosome-scale genome for Quercus rubra L. provides insights into the genetics of adaptive traits for red oak species.</title>
        <authorList>
            <person name="Kapoor B."/>
            <person name="Jenkins J."/>
            <person name="Schmutz J."/>
            <person name="Zhebentyayeva T."/>
            <person name="Kuelheim C."/>
            <person name="Coggeshall M."/>
            <person name="Heim C."/>
            <person name="Lasky J.R."/>
            <person name="Leites L."/>
            <person name="Islam-Faridi N."/>
            <person name="Romero-Severson J."/>
            <person name="DeLeo V.L."/>
            <person name="Lucas S.M."/>
            <person name="Lazic D."/>
            <person name="Gailing O."/>
            <person name="Carlson J."/>
            <person name="Staton M."/>
        </authorList>
    </citation>
    <scope>NUCLEOTIDE SEQUENCE [LARGE SCALE GENOMIC DNA]</scope>
    <source>
        <strain evidence="9">Pseudo-F2</strain>
    </source>
</reference>
<evidence type="ECO:0000259" key="7">
    <source>
        <dbReference type="Pfam" id="PF06814"/>
    </source>
</evidence>
<feature type="transmembrane region" description="Helical" evidence="6">
    <location>
        <begin position="325"/>
        <end position="346"/>
    </location>
</feature>
<dbReference type="EMBL" id="JAXUIC010000012">
    <property type="protein sequence ID" value="KAK4559970.1"/>
    <property type="molecule type" value="Genomic_DNA"/>
</dbReference>
<feature type="transmembrane region" description="Helical" evidence="6">
    <location>
        <begin position="216"/>
        <end position="237"/>
    </location>
</feature>
<dbReference type="InterPro" id="IPR009637">
    <property type="entry name" value="GPR107/GPR108-like"/>
</dbReference>
<evidence type="ECO:0000256" key="5">
    <source>
        <dbReference type="ARBA" id="ARBA00023136"/>
    </source>
</evidence>
<sequence length="449" mass="52140">MEIFNFFTLSHHPMLQVSYALLIISSIPFAVSDIKDKHIVDDSRKAFAFQRFGFLKDGHALISIKDISWKSKTHKAQLNLNSMGFYIYKSSILFTIIMESIRNKHSCILSSKYVQVLSTFEKLTTNSSAYNVSTAIDEPDEYILSFCNCQPEFEVSMYVHTEMYNLKHGEKEFLSAGKTNLPILYFLLFLIYTSFFVIWVFTCIKQRPNTEKIHTIMGALLLFKMLSMISAFEDYMYVRKTGTPHGWDIAFYVFGLFKSVLLFTVIVLIGTGWCFLKPHLQVREKKFLMIVMPLQVVANIAYVILKEKGPTTMEWFMLYITWNRTLLLVDLVCCCAVFFPIIWSIRSLREASKTDGKAARNLEKLKLFKQFYMVLVGYLYFTRVAVPAIGERLNYRYEWVGDATEECASLAFYVFIFYNFKPIERNPYLVIDEEEENAAGQLLEDGTLI</sequence>
<dbReference type="Pfam" id="PF06814">
    <property type="entry name" value="GOST_TM"/>
    <property type="match status" value="1"/>
</dbReference>
<dbReference type="PANTHER" id="PTHR21229">
    <property type="entry name" value="LUNG SEVEN TRANSMEMBRANE RECEPTOR"/>
    <property type="match status" value="1"/>
</dbReference>
<feature type="domain" description="GOST seven transmembrane" evidence="7">
    <location>
        <begin position="181"/>
        <end position="426"/>
    </location>
</feature>
<comment type="subcellular location">
    <subcellularLocation>
        <location evidence="1">Membrane</location>
        <topology evidence="1">Multi-pass membrane protein</topology>
    </subcellularLocation>
</comment>
<evidence type="ECO:0000256" key="2">
    <source>
        <dbReference type="ARBA" id="ARBA00022692"/>
    </source>
</evidence>